<dbReference type="HOGENOM" id="CLU_2687963_0_0_1"/>
<evidence type="ECO:0000313" key="2">
    <source>
        <dbReference type="EnsemblFungi" id="EJT76017"/>
    </source>
</evidence>
<dbReference type="GeneID" id="20346400"/>
<reference evidence="1" key="3">
    <citation type="submission" date="2010-09" db="EMBL/GenBank/DDBJ databases">
        <title>Annotation of Gaeumannomyces graminis var. tritici R3-111a-1.</title>
        <authorList>
            <consortium name="The Broad Institute Genome Sequencing Platform"/>
            <person name="Ma L.-J."/>
            <person name="Dead R."/>
            <person name="Young S.K."/>
            <person name="Zeng Q."/>
            <person name="Gargeya S."/>
            <person name="Fitzgerald M."/>
            <person name="Haas B."/>
            <person name="Abouelleil A."/>
            <person name="Alvarado L."/>
            <person name="Arachchi H.M."/>
            <person name="Berlin A."/>
            <person name="Brown A."/>
            <person name="Chapman S.B."/>
            <person name="Chen Z."/>
            <person name="Dunbar C."/>
            <person name="Freedman E."/>
            <person name="Gearin G."/>
            <person name="Gellesch M."/>
            <person name="Goldberg J."/>
            <person name="Griggs A."/>
            <person name="Gujja S."/>
            <person name="Heiman D."/>
            <person name="Howarth C."/>
            <person name="Larson L."/>
            <person name="Lui A."/>
            <person name="MacDonald P.J.P."/>
            <person name="Mehta T."/>
            <person name="Montmayeur A."/>
            <person name="Murphy C."/>
            <person name="Neiman D."/>
            <person name="Pearson M."/>
            <person name="Priest M."/>
            <person name="Roberts A."/>
            <person name="Saif S."/>
            <person name="Shea T."/>
            <person name="Shenoy N."/>
            <person name="Sisk P."/>
            <person name="Stolte C."/>
            <person name="Sykes S."/>
            <person name="Yandava C."/>
            <person name="Wortman J."/>
            <person name="Nusbaum C."/>
            <person name="Birren B."/>
        </authorList>
    </citation>
    <scope>NUCLEOTIDE SEQUENCE</scope>
    <source>
        <strain evidence="1">R3-111a-1</strain>
    </source>
</reference>
<dbReference type="EnsemblFungi" id="EJT76017">
    <property type="protein sequence ID" value="EJT76017"/>
    <property type="gene ID" value="GGTG_05942"/>
</dbReference>
<reference evidence="1" key="2">
    <citation type="submission" date="2010-07" db="EMBL/GenBank/DDBJ databases">
        <authorList>
            <consortium name="The Broad Institute Genome Sequencing Platform"/>
            <consortium name="Broad Institute Genome Sequencing Center for Infectious Disease"/>
            <person name="Ma L.-J."/>
            <person name="Dead R."/>
            <person name="Young S."/>
            <person name="Zeng Q."/>
            <person name="Koehrsen M."/>
            <person name="Alvarado L."/>
            <person name="Berlin A."/>
            <person name="Chapman S.B."/>
            <person name="Chen Z."/>
            <person name="Freedman E."/>
            <person name="Gellesch M."/>
            <person name="Goldberg J."/>
            <person name="Griggs A."/>
            <person name="Gujja S."/>
            <person name="Heilman E.R."/>
            <person name="Heiman D."/>
            <person name="Hepburn T."/>
            <person name="Howarth C."/>
            <person name="Jen D."/>
            <person name="Larson L."/>
            <person name="Mehta T."/>
            <person name="Neiman D."/>
            <person name="Pearson M."/>
            <person name="Roberts A."/>
            <person name="Saif S."/>
            <person name="Shea T."/>
            <person name="Shenoy N."/>
            <person name="Sisk P."/>
            <person name="Stolte C."/>
            <person name="Sykes S."/>
            <person name="Walk T."/>
            <person name="White J."/>
            <person name="Yandava C."/>
            <person name="Haas B."/>
            <person name="Nusbaum C."/>
            <person name="Birren B."/>
        </authorList>
    </citation>
    <scope>NUCLEOTIDE SEQUENCE</scope>
    <source>
        <strain evidence="1">R3-111a-1</strain>
    </source>
</reference>
<dbReference type="InterPro" id="IPR036928">
    <property type="entry name" value="AS_sf"/>
</dbReference>
<dbReference type="OrthoDB" id="566138at2759"/>
<protein>
    <submittedName>
        <fullName evidence="1 2">Uncharacterized protein</fullName>
    </submittedName>
</protein>
<evidence type="ECO:0000313" key="1">
    <source>
        <dbReference type="EMBL" id="EJT76017.1"/>
    </source>
</evidence>
<proteinExistence type="predicted"/>
<sequence>MYFLQEFFSELLRLSRYGRSRLPFEMGMAANGRMNTAGGSFILLGAKFPRDATVVAKVRVREKGATPLGETTMN</sequence>
<keyword evidence="3" id="KW-1185">Reference proteome</keyword>
<name>J3NXD5_GAET3</name>
<evidence type="ECO:0000313" key="3">
    <source>
        <dbReference type="Proteomes" id="UP000006039"/>
    </source>
</evidence>
<reference evidence="2" key="5">
    <citation type="submission" date="2018-04" db="UniProtKB">
        <authorList>
            <consortium name="EnsemblFungi"/>
        </authorList>
    </citation>
    <scope>IDENTIFICATION</scope>
    <source>
        <strain evidence="2">R3-111a-1</strain>
    </source>
</reference>
<dbReference type="RefSeq" id="XP_009222017.1">
    <property type="nucleotide sequence ID" value="XM_009223753.1"/>
</dbReference>
<dbReference type="Proteomes" id="UP000006039">
    <property type="component" value="Unassembled WGS sequence"/>
</dbReference>
<accession>J3NXD5</accession>
<gene>
    <name evidence="2" type="primary">20346400</name>
    <name evidence="1" type="ORF">GGTG_05942</name>
</gene>
<dbReference type="AlphaFoldDB" id="J3NXD5"/>
<reference evidence="3" key="1">
    <citation type="submission" date="2010-07" db="EMBL/GenBank/DDBJ databases">
        <title>The genome sequence of Gaeumannomyces graminis var. tritici strain R3-111a-1.</title>
        <authorList>
            <consortium name="The Broad Institute Genome Sequencing Platform"/>
            <person name="Ma L.-J."/>
            <person name="Dead R."/>
            <person name="Young S."/>
            <person name="Zeng Q."/>
            <person name="Koehrsen M."/>
            <person name="Alvarado L."/>
            <person name="Berlin A."/>
            <person name="Chapman S.B."/>
            <person name="Chen Z."/>
            <person name="Freedman E."/>
            <person name="Gellesch M."/>
            <person name="Goldberg J."/>
            <person name="Griggs A."/>
            <person name="Gujja S."/>
            <person name="Heilman E.R."/>
            <person name="Heiman D."/>
            <person name="Hepburn T."/>
            <person name="Howarth C."/>
            <person name="Jen D."/>
            <person name="Larson L."/>
            <person name="Mehta T."/>
            <person name="Neiman D."/>
            <person name="Pearson M."/>
            <person name="Roberts A."/>
            <person name="Saif S."/>
            <person name="Shea T."/>
            <person name="Shenoy N."/>
            <person name="Sisk P."/>
            <person name="Stolte C."/>
            <person name="Sykes S."/>
            <person name="Walk T."/>
            <person name="White J."/>
            <person name="Yandava C."/>
            <person name="Haas B."/>
            <person name="Nusbaum C."/>
            <person name="Birren B."/>
        </authorList>
    </citation>
    <scope>NUCLEOTIDE SEQUENCE [LARGE SCALE GENOMIC DNA]</scope>
    <source>
        <strain evidence="3">R3-111a-1</strain>
    </source>
</reference>
<reference evidence="2" key="4">
    <citation type="journal article" date="2015" name="G3 (Bethesda)">
        <title>Genome sequences of three phytopathogenic species of the Magnaporthaceae family of fungi.</title>
        <authorList>
            <person name="Okagaki L.H."/>
            <person name="Nunes C.C."/>
            <person name="Sailsbery J."/>
            <person name="Clay B."/>
            <person name="Brown D."/>
            <person name="John T."/>
            <person name="Oh Y."/>
            <person name="Young N."/>
            <person name="Fitzgerald M."/>
            <person name="Haas B.J."/>
            <person name="Zeng Q."/>
            <person name="Young S."/>
            <person name="Adiconis X."/>
            <person name="Fan L."/>
            <person name="Levin J.Z."/>
            <person name="Mitchell T.K."/>
            <person name="Okubara P.A."/>
            <person name="Farman M.L."/>
            <person name="Kohn L.M."/>
            <person name="Birren B."/>
            <person name="Ma L.-J."/>
            <person name="Dean R.A."/>
        </authorList>
    </citation>
    <scope>NUCLEOTIDE SEQUENCE</scope>
    <source>
        <strain evidence="2">R3-111a-1</strain>
    </source>
</reference>
<dbReference type="Gene3D" id="3.90.1300.10">
    <property type="entry name" value="Amidase signature (AS) domain"/>
    <property type="match status" value="1"/>
</dbReference>
<dbReference type="VEuPathDB" id="FungiDB:GGTG_05942"/>
<dbReference type="EMBL" id="GL385397">
    <property type="protein sequence ID" value="EJT76017.1"/>
    <property type="molecule type" value="Genomic_DNA"/>
</dbReference>
<organism evidence="1">
    <name type="scientific">Gaeumannomyces tritici (strain R3-111a-1)</name>
    <name type="common">Wheat and barley take-all root rot fungus</name>
    <name type="synonym">Gaeumannomyces graminis var. tritici</name>
    <dbReference type="NCBI Taxonomy" id="644352"/>
    <lineage>
        <taxon>Eukaryota</taxon>
        <taxon>Fungi</taxon>
        <taxon>Dikarya</taxon>
        <taxon>Ascomycota</taxon>
        <taxon>Pezizomycotina</taxon>
        <taxon>Sordariomycetes</taxon>
        <taxon>Sordariomycetidae</taxon>
        <taxon>Magnaporthales</taxon>
        <taxon>Magnaporthaceae</taxon>
        <taxon>Gaeumannomyces</taxon>
    </lineage>
</organism>